<sequence>MLIGRQFIVLKDHQPWYGTIKSALDKYSPREFRQMDCITQFIGDLRNVREDSIVADTVSRLDMVSVLIDALNDYQAIAEAQKRERSQIAAQ</sequence>
<name>A0A448WPN9_9PLAT</name>
<proteinExistence type="predicted"/>
<protein>
    <submittedName>
        <fullName evidence="1">Uncharacterized protein</fullName>
    </submittedName>
</protein>
<accession>A0A448WPN9</accession>
<keyword evidence="2" id="KW-1185">Reference proteome</keyword>
<dbReference type="AlphaFoldDB" id="A0A448WPN9"/>
<gene>
    <name evidence="1" type="ORF">PXEA_LOCUS10273</name>
</gene>
<organism evidence="1 2">
    <name type="scientific">Protopolystoma xenopodis</name>
    <dbReference type="NCBI Taxonomy" id="117903"/>
    <lineage>
        <taxon>Eukaryota</taxon>
        <taxon>Metazoa</taxon>
        <taxon>Spiralia</taxon>
        <taxon>Lophotrochozoa</taxon>
        <taxon>Platyhelminthes</taxon>
        <taxon>Monogenea</taxon>
        <taxon>Polyopisthocotylea</taxon>
        <taxon>Polystomatidea</taxon>
        <taxon>Polystomatidae</taxon>
        <taxon>Protopolystoma</taxon>
    </lineage>
</organism>
<reference evidence="1" key="1">
    <citation type="submission" date="2018-11" db="EMBL/GenBank/DDBJ databases">
        <authorList>
            <consortium name="Pathogen Informatics"/>
        </authorList>
    </citation>
    <scope>NUCLEOTIDE SEQUENCE</scope>
</reference>
<comment type="caution">
    <text evidence="1">The sequence shown here is derived from an EMBL/GenBank/DDBJ whole genome shotgun (WGS) entry which is preliminary data.</text>
</comment>
<evidence type="ECO:0000313" key="2">
    <source>
        <dbReference type="Proteomes" id="UP000784294"/>
    </source>
</evidence>
<dbReference type="EMBL" id="CAAALY010030033">
    <property type="protein sequence ID" value="VEL16833.1"/>
    <property type="molecule type" value="Genomic_DNA"/>
</dbReference>
<evidence type="ECO:0000313" key="1">
    <source>
        <dbReference type="EMBL" id="VEL16833.1"/>
    </source>
</evidence>
<dbReference type="OrthoDB" id="422540at2759"/>
<dbReference type="Proteomes" id="UP000784294">
    <property type="component" value="Unassembled WGS sequence"/>
</dbReference>